<dbReference type="PROSITE" id="PS50894">
    <property type="entry name" value="HPT"/>
    <property type="match status" value="1"/>
</dbReference>
<dbReference type="SUPFAM" id="SSF47384">
    <property type="entry name" value="Homodimeric domain of signal transducing histidine kinase"/>
    <property type="match status" value="1"/>
</dbReference>
<evidence type="ECO:0000256" key="10">
    <source>
        <dbReference type="ARBA" id="ARBA00022840"/>
    </source>
</evidence>
<dbReference type="InterPro" id="IPR001789">
    <property type="entry name" value="Sig_transdc_resp-reg_receiver"/>
</dbReference>
<evidence type="ECO:0000259" key="18">
    <source>
        <dbReference type="PROSITE" id="PS50894"/>
    </source>
</evidence>
<gene>
    <name evidence="19" type="ORF">V1I91_05725</name>
</gene>
<comment type="catalytic activity">
    <reaction evidence="1">
        <text>ATP + protein L-histidine = ADP + protein N-phospho-L-histidine.</text>
        <dbReference type="EC" id="2.7.13.3"/>
    </reaction>
</comment>
<dbReference type="PRINTS" id="PR00344">
    <property type="entry name" value="BCTRLSENSOR"/>
</dbReference>
<dbReference type="GO" id="GO:0005524">
    <property type="term" value="F:ATP binding"/>
    <property type="evidence" value="ECO:0007669"/>
    <property type="project" value="UniProtKB-KW"/>
</dbReference>
<evidence type="ECO:0000259" key="16">
    <source>
        <dbReference type="PROSITE" id="PS50109"/>
    </source>
</evidence>
<evidence type="ECO:0000256" key="5">
    <source>
        <dbReference type="ARBA" id="ARBA00022519"/>
    </source>
</evidence>
<evidence type="ECO:0000256" key="9">
    <source>
        <dbReference type="ARBA" id="ARBA00022777"/>
    </source>
</evidence>
<dbReference type="EC" id="2.7.13.3" evidence="3"/>
<comment type="subcellular location">
    <subcellularLocation>
        <location evidence="2">Cell inner membrane</location>
        <topology evidence="2">Multi-pass membrane protein</topology>
    </subcellularLocation>
</comment>
<keyword evidence="20" id="KW-1185">Reference proteome</keyword>
<dbReference type="Gene3D" id="3.40.50.2300">
    <property type="match status" value="1"/>
</dbReference>
<keyword evidence="12 15" id="KW-0472">Membrane</keyword>
<feature type="domain" description="Response regulatory" evidence="17">
    <location>
        <begin position="566"/>
        <end position="682"/>
    </location>
</feature>
<dbReference type="SMART" id="SM00388">
    <property type="entry name" value="HisKA"/>
    <property type="match status" value="1"/>
</dbReference>
<evidence type="ECO:0000256" key="3">
    <source>
        <dbReference type="ARBA" id="ARBA00012438"/>
    </source>
</evidence>
<evidence type="ECO:0000256" key="2">
    <source>
        <dbReference type="ARBA" id="ARBA00004429"/>
    </source>
</evidence>
<evidence type="ECO:0000256" key="14">
    <source>
        <dbReference type="PROSITE-ProRule" id="PRU00169"/>
    </source>
</evidence>
<dbReference type="EMBL" id="JAZDDG010000002">
    <property type="protein sequence ID" value="MEE1975557.1"/>
    <property type="molecule type" value="Genomic_DNA"/>
</dbReference>
<reference evidence="19 20" key="1">
    <citation type="submission" date="2024-01" db="EMBL/GenBank/DDBJ databases">
        <title>Maribacter spp. originated from different algae showed divergent polysaccharides utilization ability.</title>
        <authorList>
            <person name="Wang H."/>
            <person name="Wu Y."/>
        </authorList>
    </citation>
    <scope>NUCLEOTIDE SEQUENCE [LARGE SCALE GENOMIC DNA]</scope>
    <source>
        <strain evidence="19 20">PR1</strain>
    </source>
</reference>
<keyword evidence="5" id="KW-0997">Cell inner membrane</keyword>
<dbReference type="InterPro" id="IPR003594">
    <property type="entry name" value="HATPase_dom"/>
</dbReference>
<dbReference type="InterPro" id="IPR036890">
    <property type="entry name" value="HATPase_C_sf"/>
</dbReference>
<evidence type="ECO:0000256" key="6">
    <source>
        <dbReference type="ARBA" id="ARBA00022553"/>
    </source>
</evidence>
<dbReference type="SUPFAM" id="SSF47226">
    <property type="entry name" value="Histidine-containing phosphotransfer domain, HPT domain"/>
    <property type="match status" value="1"/>
</dbReference>
<dbReference type="InterPro" id="IPR036097">
    <property type="entry name" value="HisK_dim/P_sf"/>
</dbReference>
<accession>A0ABU7IRF9</accession>
<sequence length="813" mass="93171">MEKSKNKFTIKIVFSYLLLLVLAGIATYYVYSEIGTYITKEETERSDSKLLKTSSLITQLYEAESLSKLALQSKEKKAFDTYILKIDSTYKDIEQLKSFTTSDYQKKLLDSLQILLERKVANNKVLRRLKTRDQTDLAINKALTEFDQLEESLGVITPEGIAPNIKDLSPKAQEVIRDLAKYLNQNVPKDSEEEKELKADSVLQASKALLREVQKENRLNENSLALREIAINKTDVELSQQLRSILSSFEQEILKNTINENIKKETALKRSVRLAIIAALLGFIVVGIFIFILNRDFWKASMYRQKLEKEKKYSEGLLKSREQLIGTVSHDLRTPLNAITGYTNLLEDSDITQSQGQHLVHIKSATDYVNNLVNDLLDFSQLEAGRMNPEKTPFSLYHLLYETVEGFRTTQENGTVQTKIQIDDALKKPIISDPLRIRQIVSNLLGNAYKFTNKGEVRLEAHLIKNNGAVKIVVSDTGIGIPIDEQQHIFNEFTQIKDKDLKKYGGYGLGLTISKKLTELLGGSIGLKSEVAKGSRFTLELPIIFSAEEIIKEKKEDYNFSGKPLRVVVIDDDTSFLHMLGEMMKRENLRTYLFSDFNQLEKNSEINYDIILTDIEMPYVTGFDVLQKLHNKDYEHYKGQPIIAMTGRRDMSKDFFVQKGFSGVLKKPFAKNEIFRLMAELTDNVKVVNNLKVKNNEGQKNDKMYDLISLKTFLGNDQKAIQEILSTFEQNTINNQKEIHTAFKNNDKKQLGKTAHRMLPMFRQLQIASCIQILEKFENGDDGEFIAQELKKEYKILEKRLQILISQLHTELN</sequence>
<keyword evidence="6 14" id="KW-0597">Phosphoprotein</keyword>
<feature type="transmembrane region" description="Helical" evidence="15">
    <location>
        <begin position="12"/>
        <end position="31"/>
    </location>
</feature>
<keyword evidence="4" id="KW-1003">Cell membrane</keyword>
<dbReference type="SUPFAM" id="SSF55874">
    <property type="entry name" value="ATPase domain of HSP90 chaperone/DNA topoisomerase II/histidine kinase"/>
    <property type="match status" value="1"/>
</dbReference>
<dbReference type="CDD" id="cd00082">
    <property type="entry name" value="HisKA"/>
    <property type="match status" value="1"/>
</dbReference>
<dbReference type="PROSITE" id="PS50110">
    <property type="entry name" value="RESPONSE_REGULATORY"/>
    <property type="match status" value="1"/>
</dbReference>
<feature type="transmembrane region" description="Helical" evidence="15">
    <location>
        <begin position="274"/>
        <end position="294"/>
    </location>
</feature>
<dbReference type="SUPFAM" id="SSF52172">
    <property type="entry name" value="CheY-like"/>
    <property type="match status" value="1"/>
</dbReference>
<dbReference type="SMART" id="SM00448">
    <property type="entry name" value="REC"/>
    <property type="match status" value="1"/>
</dbReference>
<feature type="domain" description="Histidine kinase" evidence="16">
    <location>
        <begin position="327"/>
        <end position="545"/>
    </location>
</feature>
<dbReference type="CDD" id="cd16922">
    <property type="entry name" value="HATPase_EvgS-ArcB-TorS-like"/>
    <property type="match status" value="1"/>
</dbReference>
<feature type="modified residue" description="Phosphohistidine" evidence="13">
    <location>
        <position position="756"/>
    </location>
</feature>
<organism evidence="19 20">
    <name type="scientific">Maribacter cobaltidurans</name>
    <dbReference type="NCBI Taxonomy" id="1178778"/>
    <lineage>
        <taxon>Bacteria</taxon>
        <taxon>Pseudomonadati</taxon>
        <taxon>Bacteroidota</taxon>
        <taxon>Flavobacteriia</taxon>
        <taxon>Flavobacteriales</taxon>
        <taxon>Flavobacteriaceae</taxon>
        <taxon>Maribacter</taxon>
    </lineage>
</organism>
<dbReference type="Gene3D" id="3.30.565.10">
    <property type="entry name" value="Histidine kinase-like ATPase, C-terminal domain"/>
    <property type="match status" value="1"/>
</dbReference>
<evidence type="ECO:0000313" key="20">
    <source>
        <dbReference type="Proteomes" id="UP001356308"/>
    </source>
</evidence>
<keyword evidence="7" id="KW-0808">Transferase</keyword>
<keyword evidence="10 19" id="KW-0067">ATP-binding</keyword>
<dbReference type="SMART" id="SM00387">
    <property type="entry name" value="HATPase_c"/>
    <property type="match status" value="1"/>
</dbReference>
<dbReference type="InterPro" id="IPR036641">
    <property type="entry name" value="HPT_dom_sf"/>
</dbReference>
<evidence type="ECO:0000256" key="13">
    <source>
        <dbReference type="PROSITE-ProRule" id="PRU00110"/>
    </source>
</evidence>
<dbReference type="InterPro" id="IPR011006">
    <property type="entry name" value="CheY-like_superfamily"/>
</dbReference>
<dbReference type="Gene3D" id="1.10.287.130">
    <property type="match status" value="1"/>
</dbReference>
<evidence type="ECO:0000256" key="15">
    <source>
        <dbReference type="SAM" id="Phobius"/>
    </source>
</evidence>
<feature type="modified residue" description="4-aspartylphosphate" evidence="14">
    <location>
        <position position="614"/>
    </location>
</feature>
<dbReference type="InterPro" id="IPR008207">
    <property type="entry name" value="Sig_transdc_His_kin_Hpt_dom"/>
</dbReference>
<dbReference type="Pfam" id="PF00512">
    <property type="entry name" value="HisKA"/>
    <property type="match status" value="1"/>
</dbReference>
<evidence type="ECO:0000256" key="7">
    <source>
        <dbReference type="ARBA" id="ARBA00022679"/>
    </source>
</evidence>
<dbReference type="InterPro" id="IPR005467">
    <property type="entry name" value="His_kinase_dom"/>
</dbReference>
<dbReference type="CDD" id="cd00156">
    <property type="entry name" value="REC"/>
    <property type="match status" value="1"/>
</dbReference>
<evidence type="ECO:0000259" key="17">
    <source>
        <dbReference type="PROSITE" id="PS50110"/>
    </source>
</evidence>
<protein>
    <recommendedName>
        <fullName evidence="3">histidine kinase</fullName>
        <ecNumber evidence="3">2.7.13.3</ecNumber>
    </recommendedName>
</protein>
<dbReference type="Pfam" id="PF00072">
    <property type="entry name" value="Response_reg"/>
    <property type="match status" value="1"/>
</dbReference>
<comment type="caution">
    <text evidence="19">The sequence shown here is derived from an EMBL/GenBank/DDBJ whole genome shotgun (WGS) entry which is preliminary data.</text>
</comment>
<keyword evidence="9" id="KW-0418">Kinase</keyword>
<keyword evidence="8 15" id="KW-0812">Transmembrane</keyword>
<proteinExistence type="predicted"/>
<dbReference type="InterPro" id="IPR004358">
    <property type="entry name" value="Sig_transdc_His_kin-like_C"/>
</dbReference>
<dbReference type="Pfam" id="PF02518">
    <property type="entry name" value="HATPase_c"/>
    <property type="match status" value="1"/>
</dbReference>
<dbReference type="InterPro" id="IPR003661">
    <property type="entry name" value="HisK_dim/P_dom"/>
</dbReference>
<dbReference type="RefSeq" id="WP_272650376.1">
    <property type="nucleotide sequence ID" value="NZ_JAZDDG010000002.1"/>
</dbReference>
<feature type="domain" description="HPt" evidence="18">
    <location>
        <begin position="717"/>
        <end position="813"/>
    </location>
</feature>
<dbReference type="Gene3D" id="1.20.120.160">
    <property type="entry name" value="HPT domain"/>
    <property type="match status" value="1"/>
</dbReference>
<dbReference type="PANTHER" id="PTHR43047">
    <property type="entry name" value="TWO-COMPONENT HISTIDINE PROTEIN KINASE"/>
    <property type="match status" value="1"/>
</dbReference>
<dbReference type="PROSITE" id="PS50109">
    <property type="entry name" value="HIS_KIN"/>
    <property type="match status" value="1"/>
</dbReference>
<evidence type="ECO:0000256" key="8">
    <source>
        <dbReference type="ARBA" id="ARBA00022692"/>
    </source>
</evidence>
<dbReference type="PANTHER" id="PTHR43047:SF72">
    <property type="entry name" value="OSMOSENSING HISTIDINE PROTEIN KINASE SLN1"/>
    <property type="match status" value="1"/>
</dbReference>
<evidence type="ECO:0000256" key="11">
    <source>
        <dbReference type="ARBA" id="ARBA00022989"/>
    </source>
</evidence>
<evidence type="ECO:0000256" key="12">
    <source>
        <dbReference type="ARBA" id="ARBA00023136"/>
    </source>
</evidence>
<keyword evidence="11 15" id="KW-1133">Transmembrane helix</keyword>
<evidence type="ECO:0000313" key="19">
    <source>
        <dbReference type="EMBL" id="MEE1975557.1"/>
    </source>
</evidence>
<name>A0ABU7IRF9_9FLAO</name>
<keyword evidence="10 19" id="KW-0547">Nucleotide-binding</keyword>
<dbReference type="Proteomes" id="UP001356308">
    <property type="component" value="Unassembled WGS sequence"/>
</dbReference>
<evidence type="ECO:0000256" key="4">
    <source>
        <dbReference type="ARBA" id="ARBA00022475"/>
    </source>
</evidence>
<evidence type="ECO:0000256" key="1">
    <source>
        <dbReference type="ARBA" id="ARBA00000085"/>
    </source>
</evidence>